<feature type="transmembrane region" description="Helical" evidence="6">
    <location>
        <begin position="157"/>
        <end position="177"/>
    </location>
</feature>
<proteinExistence type="predicted"/>
<dbReference type="GO" id="GO:0140359">
    <property type="term" value="F:ABC-type transporter activity"/>
    <property type="evidence" value="ECO:0007669"/>
    <property type="project" value="InterPro"/>
</dbReference>
<gene>
    <name evidence="8" type="ORF">PVAND_008555</name>
</gene>
<evidence type="ECO:0000259" key="7">
    <source>
        <dbReference type="Pfam" id="PF01061"/>
    </source>
</evidence>
<dbReference type="InterPro" id="IPR013525">
    <property type="entry name" value="ABC2_TM"/>
</dbReference>
<dbReference type="PANTHER" id="PTHR30294:SF38">
    <property type="entry name" value="TRANSPORT PERMEASE PROTEIN"/>
    <property type="match status" value="1"/>
</dbReference>
<protein>
    <recommendedName>
        <fullName evidence="7">ABC-2 type transporter transmembrane domain-containing protein</fullName>
    </recommendedName>
</protein>
<keyword evidence="2" id="KW-1003">Cell membrane</keyword>
<feature type="transmembrane region" description="Helical" evidence="6">
    <location>
        <begin position="69"/>
        <end position="89"/>
    </location>
</feature>
<keyword evidence="5 6" id="KW-0472">Membrane</keyword>
<accession>A0A9J6CAL9</accession>
<comment type="subcellular location">
    <subcellularLocation>
        <location evidence="1">Cell membrane</location>
        <topology evidence="1">Multi-pass membrane protein</topology>
    </subcellularLocation>
</comment>
<comment type="caution">
    <text evidence="8">The sequence shown here is derived from an EMBL/GenBank/DDBJ whole genome shotgun (WGS) entry which is preliminary data.</text>
</comment>
<evidence type="ECO:0000256" key="1">
    <source>
        <dbReference type="ARBA" id="ARBA00004651"/>
    </source>
</evidence>
<feature type="transmembrane region" description="Helical" evidence="6">
    <location>
        <begin position="35"/>
        <end position="57"/>
    </location>
</feature>
<dbReference type="AlphaFoldDB" id="A0A9J6CAL9"/>
<sequence>MAFSILTLHDCRLEGFWNRLILNGMKISEFFISNIIQYFMNSTIITIEMMLLLKILLQIEILGSCRLAFLIIFLTAFDGFLCGLITSIIFDNLFIIAGFGFHFSFLSMSLSGIVWPIEGASKYIQPLVYLYPLTMPADALRDIYFKGSNLLNFDIQLALFYLIFCTLFHCFLCLIVLKYKIFK</sequence>
<dbReference type="GO" id="GO:0005886">
    <property type="term" value="C:plasma membrane"/>
    <property type="evidence" value="ECO:0007669"/>
    <property type="project" value="UniProtKB-SubCell"/>
</dbReference>
<keyword evidence="4 6" id="KW-1133">Transmembrane helix</keyword>
<evidence type="ECO:0000256" key="2">
    <source>
        <dbReference type="ARBA" id="ARBA00022475"/>
    </source>
</evidence>
<organism evidence="8 9">
    <name type="scientific">Polypedilum vanderplanki</name>
    <name type="common">Sleeping chironomid midge</name>
    <dbReference type="NCBI Taxonomy" id="319348"/>
    <lineage>
        <taxon>Eukaryota</taxon>
        <taxon>Metazoa</taxon>
        <taxon>Ecdysozoa</taxon>
        <taxon>Arthropoda</taxon>
        <taxon>Hexapoda</taxon>
        <taxon>Insecta</taxon>
        <taxon>Pterygota</taxon>
        <taxon>Neoptera</taxon>
        <taxon>Endopterygota</taxon>
        <taxon>Diptera</taxon>
        <taxon>Nematocera</taxon>
        <taxon>Chironomoidea</taxon>
        <taxon>Chironomidae</taxon>
        <taxon>Chironominae</taxon>
        <taxon>Polypedilum</taxon>
        <taxon>Polypedilum</taxon>
    </lineage>
</organism>
<dbReference type="EMBL" id="JADBJN010000002">
    <property type="protein sequence ID" value="KAG5678936.1"/>
    <property type="molecule type" value="Genomic_DNA"/>
</dbReference>
<feature type="transmembrane region" description="Helical" evidence="6">
    <location>
        <begin position="95"/>
        <end position="115"/>
    </location>
</feature>
<name>A0A9J6CAL9_POLVA</name>
<dbReference type="PANTHER" id="PTHR30294">
    <property type="entry name" value="MEMBRANE COMPONENT OF ABC TRANSPORTER YHHJ-RELATED"/>
    <property type="match status" value="1"/>
</dbReference>
<reference evidence="8" key="1">
    <citation type="submission" date="2021-03" db="EMBL/GenBank/DDBJ databases">
        <title>Chromosome level genome of the anhydrobiotic midge Polypedilum vanderplanki.</title>
        <authorList>
            <person name="Yoshida Y."/>
            <person name="Kikawada T."/>
            <person name="Gusev O."/>
        </authorList>
    </citation>
    <scope>NUCLEOTIDE SEQUENCE</scope>
    <source>
        <strain evidence="8">NIAS01</strain>
        <tissue evidence="8">Whole body or cell culture</tissue>
    </source>
</reference>
<feature type="domain" description="ABC-2 type transporter transmembrane" evidence="7">
    <location>
        <begin position="15"/>
        <end position="145"/>
    </location>
</feature>
<evidence type="ECO:0000313" key="9">
    <source>
        <dbReference type="Proteomes" id="UP001107558"/>
    </source>
</evidence>
<dbReference type="Proteomes" id="UP001107558">
    <property type="component" value="Chromosome 2"/>
</dbReference>
<evidence type="ECO:0000256" key="5">
    <source>
        <dbReference type="ARBA" id="ARBA00023136"/>
    </source>
</evidence>
<evidence type="ECO:0000256" key="4">
    <source>
        <dbReference type="ARBA" id="ARBA00022989"/>
    </source>
</evidence>
<dbReference type="Pfam" id="PF01061">
    <property type="entry name" value="ABC2_membrane"/>
    <property type="match status" value="1"/>
</dbReference>
<dbReference type="InterPro" id="IPR051449">
    <property type="entry name" value="ABC-2_transporter_component"/>
</dbReference>
<keyword evidence="9" id="KW-1185">Reference proteome</keyword>
<keyword evidence="3 6" id="KW-0812">Transmembrane</keyword>
<evidence type="ECO:0000256" key="6">
    <source>
        <dbReference type="SAM" id="Phobius"/>
    </source>
</evidence>
<evidence type="ECO:0000256" key="3">
    <source>
        <dbReference type="ARBA" id="ARBA00022692"/>
    </source>
</evidence>
<evidence type="ECO:0000313" key="8">
    <source>
        <dbReference type="EMBL" id="KAG5678936.1"/>
    </source>
</evidence>